<evidence type="ECO:0000313" key="19">
    <source>
        <dbReference type="Proteomes" id="UP000694845"/>
    </source>
</evidence>
<dbReference type="GO" id="GO:0051537">
    <property type="term" value="F:2 iron, 2 sulfur cluster binding"/>
    <property type="evidence" value="ECO:0007669"/>
    <property type="project" value="UniProtKB-KW"/>
</dbReference>
<evidence type="ECO:0000313" key="20">
    <source>
        <dbReference type="RefSeq" id="XP_022088195.1"/>
    </source>
</evidence>
<evidence type="ECO:0000256" key="10">
    <source>
        <dbReference type="ARBA" id="ARBA00023014"/>
    </source>
</evidence>
<evidence type="ECO:0000256" key="15">
    <source>
        <dbReference type="ARBA" id="ARBA00047853"/>
    </source>
</evidence>
<evidence type="ECO:0000256" key="3">
    <source>
        <dbReference type="ARBA" id="ARBA00004972"/>
    </source>
</evidence>
<dbReference type="PANTHER" id="PTHR21266:SF32">
    <property type="entry name" value="CHOLESTEROL 7-DESATURASE NVD"/>
    <property type="match status" value="1"/>
</dbReference>
<evidence type="ECO:0000256" key="6">
    <source>
        <dbReference type="ARBA" id="ARBA00022723"/>
    </source>
</evidence>
<dbReference type="EC" id="1.14.19.21" evidence="14"/>
<dbReference type="Proteomes" id="UP000694845">
    <property type="component" value="Unplaced"/>
</dbReference>
<evidence type="ECO:0000256" key="9">
    <source>
        <dbReference type="ARBA" id="ARBA00023004"/>
    </source>
</evidence>
<comment type="subcellular location">
    <subcellularLocation>
        <location evidence="2">Membrane</location>
    </subcellularLocation>
</comment>
<dbReference type="InterPro" id="IPR050584">
    <property type="entry name" value="Cholesterol_7-desaturase"/>
</dbReference>
<keyword evidence="6" id="KW-0479">Metal-binding</keyword>
<dbReference type="GeneID" id="110977954"/>
<evidence type="ECO:0000259" key="18">
    <source>
        <dbReference type="PROSITE" id="PS51296"/>
    </source>
</evidence>
<dbReference type="InterPro" id="IPR045605">
    <property type="entry name" value="KshA-like_C"/>
</dbReference>
<evidence type="ECO:0000256" key="13">
    <source>
        <dbReference type="ARBA" id="ARBA00025729"/>
    </source>
</evidence>
<proteinExistence type="inferred from homology"/>
<dbReference type="GO" id="GO:0008203">
    <property type="term" value="P:cholesterol metabolic process"/>
    <property type="evidence" value="ECO:0007669"/>
    <property type="project" value="InterPro"/>
</dbReference>
<evidence type="ECO:0000256" key="2">
    <source>
        <dbReference type="ARBA" id="ARBA00004370"/>
    </source>
</evidence>
<dbReference type="RefSeq" id="XP_022088195.1">
    <property type="nucleotide sequence ID" value="XM_022232503.1"/>
</dbReference>
<keyword evidence="11 17" id="KW-0472">Membrane</keyword>
<evidence type="ECO:0000256" key="16">
    <source>
        <dbReference type="ARBA" id="ARBA00049548"/>
    </source>
</evidence>
<keyword evidence="8" id="KW-0560">Oxidoreductase</keyword>
<evidence type="ECO:0000256" key="14">
    <source>
        <dbReference type="ARBA" id="ARBA00026095"/>
    </source>
</evidence>
<dbReference type="CDD" id="cd03469">
    <property type="entry name" value="Rieske_RO_Alpha_N"/>
    <property type="match status" value="1"/>
</dbReference>
<dbReference type="Pfam" id="PF00355">
    <property type="entry name" value="Rieske"/>
    <property type="match status" value="1"/>
</dbReference>
<reference evidence="20" key="1">
    <citation type="submission" date="2025-08" db="UniProtKB">
        <authorList>
            <consortium name="RefSeq"/>
        </authorList>
    </citation>
    <scope>IDENTIFICATION</scope>
</reference>
<comment type="cofactor">
    <cofactor evidence="1">
        <name>Fe cation</name>
        <dbReference type="ChEBI" id="CHEBI:24875"/>
    </cofactor>
</comment>
<keyword evidence="4 17" id="KW-0812">Transmembrane</keyword>
<dbReference type="Pfam" id="PF19298">
    <property type="entry name" value="KshA_C"/>
    <property type="match status" value="1"/>
</dbReference>
<feature type="transmembrane region" description="Helical" evidence="17">
    <location>
        <begin position="251"/>
        <end position="268"/>
    </location>
</feature>
<dbReference type="GO" id="GO:0005737">
    <property type="term" value="C:cytoplasm"/>
    <property type="evidence" value="ECO:0007669"/>
    <property type="project" value="TreeGrafter"/>
</dbReference>
<comment type="catalytic activity">
    <reaction evidence="16">
        <text>cholesterol + NADPH + O2 + H(+) = 7-dehydrocholesterol + NADP(+) + 2 H2O</text>
        <dbReference type="Rhea" id="RHEA:45024"/>
        <dbReference type="ChEBI" id="CHEBI:15377"/>
        <dbReference type="ChEBI" id="CHEBI:15378"/>
        <dbReference type="ChEBI" id="CHEBI:15379"/>
        <dbReference type="ChEBI" id="CHEBI:16113"/>
        <dbReference type="ChEBI" id="CHEBI:17759"/>
        <dbReference type="ChEBI" id="CHEBI:57783"/>
        <dbReference type="ChEBI" id="CHEBI:58349"/>
        <dbReference type="EC" id="1.14.19.21"/>
    </reaction>
    <physiologicalReaction direction="left-to-right" evidence="16">
        <dbReference type="Rhea" id="RHEA:45025"/>
    </physiologicalReaction>
</comment>
<organism evidence="19 20">
    <name type="scientific">Acanthaster planci</name>
    <name type="common">Crown-of-thorns starfish</name>
    <dbReference type="NCBI Taxonomy" id="133434"/>
    <lineage>
        <taxon>Eukaryota</taxon>
        <taxon>Metazoa</taxon>
        <taxon>Echinodermata</taxon>
        <taxon>Eleutherozoa</taxon>
        <taxon>Asterozoa</taxon>
        <taxon>Asteroidea</taxon>
        <taxon>Valvatacea</taxon>
        <taxon>Valvatida</taxon>
        <taxon>Acanthasteridae</taxon>
        <taxon>Acanthaster</taxon>
    </lineage>
</organism>
<evidence type="ECO:0000256" key="7">
    <source>
        <dbReference type="ARBA" id="ARBA00022989"/>
    </source>
</evidence>
<sequence length="311" mass="35813">MKRSRKIGDMPPVYPNGLNLAVFRGESGRAYIVDAYCPHLGANLAVGGKVTGECIECPFHGWTYQGEDGKCVKIGYAEKVPDFVKVPTYRSLEINNLILLWYHAEGEEPSWYPPEVEKIKSGELMLDGTWEVYLDCHIQDVVENGGDATHLDYVHGPQIFPKNFINVKWEVHSTKKHVSISDSQTLPFYSSKPFVRNIQEQYGPGLSYVFGNEFLLVGAVPVGPLRQKIVFSQYSRSTSVFGIFRRLFMKLLLYWTYVVIKGDVFIWANKTYKKTPQLVKEDKFLLGHRRWFSQFYTEHSPRYNPPDPLQW</sequence>
<comment type="catalytic activity">
    <reaction evidence="15">
        <text>cholesterol + NADH + O2 + H(+) = 7-dehydrocholesterol + NAD(+) + 2 H2O</text>
        <dbReference type="Rhea" id="RHEA:51644"/>
        <dbReference type="ChEBI" id="CHEBI:15377"/>
        <dbReference type="ChEBI" id="CHEBI:15378"/>
        <dbReference type="ChEBI" id="CHEBI:15379"/>
        <dbReference type="ChEBI" id="CHEBI:16113"/>
        <dbReference type="ChEBI" id="CHEBI:17759"/>
        <dbReference type="ChEBI" id="CHEBI:57540"/>
        <dbReference type="ChEBI" id="CHEBI:57945"/>
        <dbReference type="EC" id="1.14.19.21"/>
    </reaction>
    <physiologicalReaction direction="left-to-right" evidence="15">
        <dbReference type="Rhea" id="RHEA:51645"/>
    </physiologicalReaction>
</comment>
<evidence type="ECO:0000256" key="11">
    <source>
        <dbReference type="ARBA" id="ARBA00023136"/>
    </source>
</evidence>
<keyword evidence="9" id="KW-0408">Iron</keyword>
<comment type="similarity">
    <text evidence="13">Belongs to the cholesterol 7-desaturase family.</text>
</comment>
<accession>A0A8B7Y777</accession>
<comment type="pathway">
    <text evidence="12">Steroid hormone biosynthesis; dafachronic acid biosynthesis.</text>
</comment>
<dbReference type="GO" id="GO:0016020">
    <property type="term" value="C:membrane"/>
    <property type="evidence" value="ECO:0007669"/>
    <property type="project" value="UniProtKB-SubCell"/>
</dbReference>
<dbReference type="OrthoDB" id="6428779at2759"/>
<dbReference type="Gene3D" id="3.90.380.10">
    <property type="entry name" value="Naphthalene 1,2-dioxygenase Alpha Subunit, Chain A, domain 1"/>
    <property type="match status" value="1"/>
</dbReference>
<evidence type="ECO:0000256" key="5">
    <source>
        <dbReference type="ARBA" id="ARBA00022714"/>
    </source>
</evidence>
<dbReference type="UniPathway" id="UPA01020"/>
<evidence type="ECO:0000256" key="17">
    <source>
        <dbReference type="SAM" id="Phobius"/>
    </source>
</evidence>
<dbReference type="PROSITE" id="PS51296">
    <property type="entry name" value="RIESKE"/>
    <property type="match status" value="1"/>
</dbReference>
<keyword evidence="19" id="KW-1185">Reference proteome</keyword>
<name>A0A8B7Y777_ACAPL</name>
<evidence type="ECO:0000256" key="4">
    <source>
        <dbReference type="ARBA" id="ARBA00022692"/>
    </source>
</evidence>
<dbReference type="GO" id="GO:0170056">
    <property type="term" value="F:cholesterol 7-desaturase [NAD(P)H] activity"/>
    <property type="evidence" value="ECO:0007669"/>
    <property type="project" value="UniProtKB-EC"/>
</dbReference>
<evidence type="ECO:0000256" key="12">
    <source>
        <dbReference type="ARBA" id="ARBA00025712"/>
    </source>
</evidence>
<evidence type="ECO:0000256" key="8">
    <source>
        <dbReference type="ARBA" id="ARBA00023002"/>
    </source>
</evidence>
<dbReference type="Gene3D" id="2.102.10.10">
    <property type="entry name" value="Rieske [2Fe-2S] iron-sulphur domain"/>
    <property type="match status" value="1"/>
</dbReference>
<dbReference type="SUPFAM" id="SSF55961">
    <property type="entry name" value="Bet v1-like"/>
    <property type="match status" value="1"/>
</dbReference>
<keyword evidence="10" id="KW-0411">Iron-sulfur</keyword>
<dbReference type="InterPro" id="IPR017941">
    <property type="entry name" value="Rieske_2Fe-2S"/>
</dbReference>
<gene>
    <name evidence="20" type="primary">LOC110977954</name>
</gene>
<keyword evidence="5" id="KW-0001">2Fe-2S</keyword>
<dbReference type="SUPFAM" id="SSF50022">
    <property type="entry name" value="ISP domain"/>
    <property type="match status" value="1"/>
</dbReference>
<dbReference type="GO" id="GO:0046872">
    <property type="term" value="F:metal ion binding"/>
    <property type="evidence" value="ECO:0007669"/>
    <property type="project" value="UniProtKB-KW"/>
</dbReference>
<comment type="pathway">
    <text evidence="3">Hormone biosynthesis.</text>
</comment>
<keyword evidence="7 17" id="KW-1133">Transmembrane helix</keyword>
<dbReference type="KEGG" id="aplc:110977954"/>
<evidence type="ECO:0000256" key="1">
    <source>
        <dbReference type="ARBA" id="ARBA00001962"/>
    </source>
</evidence>
<dbReference type="AlphaFoldDB" id="A0A8B7Y777"/>
<dbReference type="InterPro" id="IPR036922">
    <property type="entry name" value="Rieske_2Fe-2S_sf"/>
</dbReference>
<dbReference type="OMA" id="RHAINEM"/>
<protein>
    <recommendedName>
        <fullName evidence="14">cholesterol 7-desaturase</fullName>
        <ecNumber evidence="14">1.14.19.21</ecNumber>
    </recommendedName>
</protein>
<feature type="domain" description="Rieske" evidence="18">
    <location>
        <begin position="1"/>
        <end position="100"/>
    </location>
</feature>
<dbReference type="PANTHER" id="PTHR21266">
    <property type="entry name" value="IRON-SULFUR DOMAIN CONTAINING PROTEIN"/>
    <property type="match status" value="1"/>
</dbReference>